<accession>A0A6J4NQS3</accession>
<evidence type="ECO:0000313" key="1">
    <source>
        <dbReference type="EMBL" id="CAA9392205.1"/>
    </source>
</evidence>
<proteinExistence type="predicted"/>
<organism evidence="1">
    <name type="scientific">uncultured Pseudonocardia sp</name>
    <dbReference type="NCBI Taxonomy" id="211455"/>
    <lineage>
        <taxon>Bacteria</taxon>
        <taxon>Bacillati</taxon>
        <taxon>Actinomycetota</taxon>
        <taxon>Actinomycetes</taxon>
        <taxon>Pseudonocardiales</taxon>
        <taxon>Pseudonocardiaceae</taxon>
        <taxon>Pseudonocardia</taxon>
        <taxon>environmental samples</taxon>
    </lineage>
</organism>
<gene>
    <name evidence="1" type="ORF">AVDCRST_MAG66-1078</name>
</gene>
<protein>
    <submittedName>
        <fullName evidence="1">Uncharacterized protein</fullName>
    </submittedName>
</protein>
<sequence>MPLTVPWRSRAFLHQVGSVANSSIWLCTDKLNRRVGTPT</sequence>
<dbReference type="EMBL" id="CADCUS010000144">
    <property type="protein sequence ID" value="CAA9392205.1"/>
    <property type="molecule type" value="Genomic_DNA"/>
</dbReference>
<reference evidence="1" key="1">
    <citation type="submission" date="2020-02" db="EMBL/GenBank/DDBJ databases">
        <authorList>
            <person name="Meier V. D."/>
        </authorList>
    </citation>
    <scope>NUCLEOTIDE SEQUENCE</scope>
    <source>
        <strain evidence="1">AVDCRST_MAG66</strain>
    </source>
</reference>
<name>A0A6J4NQS3_9PSEU</name>
<dbReference type="AlphaFoldDB" id="A0A6J4NQS3"/>